<dbReference type="AlphaFoldDB" id="A0A3N1NZD6"/>
<dbReference type="InterPro" id="IPR001789">
    <property type="entry name" value="Sig_transdc_resp-reg_receiver"/>
</dbReference>
<dbReference type="CDD" id="cd00082">
    <property type="entry name" value="HisKA"/>
    <property type="match status" value="1"/>
</dbReference>
<comment type="caution">
    <text evidence="9">The sequence shown here is derived from an EMBL/GenBank/DDBJ whole genome shotgun (WGS) entry which is preliminary data.</text>
</comment>
<evidence type="ECO:0000259" key="8">
    <source>
        <dbReference type="PROSITE" id="PS50110"/>
    </source>
</evidence>
<evidence type="ECO:0000256" key="4">
    <source>
        <dbReference type="ARBA" id="ARBA00023012"/>
    </source>
</evidence>
<evidence type="ECO:0000256" key="6">
    <source>
        <dbReference type="SAM" id="Phobius"/>
    </source>
</evidence>
<dbReference type="Pfam" id="PF00512">
    <property type="entry name" value="HisKA"/>
    <property type="match status" value="1"/>
</dbReference>
<sequence>MLQLFVPTSKVQKDRQIMRDTDARVAKYSRRGLVLNFIVAVSCLVFGDFFQNYQNLSIVLIVGLLLVTLLRAYYLFRFDTLYARAPARWRNQYFFASFLGAGWWAFILVSLTWLIGMRDETLIMWLYSVVFYSSVANVFAPYRRFLTTYLFIGQVPAALTAVFLFSVEGYLYGSIMLVFYTMLSHQAKVTSNTYWERLEANYALRERAKGLEFEQRSSKAAIELKNEFLVNLGQEFRSSLNDILGTLALVDDEQMSERHRELLLLASKAAERQLDLVNNVVDFSKITTKSLELEKVPFNLRRLLEKLVQDFALEAHQQGIELNYVFDQELPRRVEGDATRLGQIFGTLMTYAVKHSGMAQIFVEAVFHPGENESGELQLVISDASRTAHDEDTDERSDQNLRGIGLSICKGLAECMGGSVNLVENRESGKRIVINVQLDVVAYQDVGQQEQRLRGKRILLVDIPEVVALDLVDQLARWGMKSTRVYGHTQAIKQLKASAQSEQLEDLVLIYNKLDSFDGLVLSRSIATEPALSGLAQIIAMSLLQRDSDETKNHLHEYPQVSCIEKPIMHRKLYETLVHRLLSHDTSEALLAEEEDDGINPVAGRRVLLVEDQRVSQMVVSGMLKKLGCQVHVASNGKEALSAIGKEKFDLVLMDCDMPELDGIAATERIREAEADDGGRHLPIVAMTSFTADEDQDRCRAAGMDDHISKPLRYEALQGHLEQWLGKGR</sequence>
<dbReference type="Proteomes" id="UP000273643">
    <property type="component" value="Unassembled WGS sequence"/>
</dbReference>
<keyword evidence="10" id="KW-1185">Reference proteome</keyword>
<dbReference type="InterPro" id="IPR003594">
    <property type="entry name" value="HATPase_dom"/>
</dbReference>
<evidence type="ECO:0000313" key="9">
    <source>
        <dbReference type="EMBL" id="ROQ19780.1"/>
    </source>
</evidence>
<dbReference type="Gene3D" id="3.30.565.10">
    <property type="entry name" value="Histidine kinase-like ATPase, C-terminal domain"/>
    <property type="match status" value="1"/>
</dbReference>
<accession>A0A3N1NZD6</accession>
<dbReference type="InterPro" id="IPR003661">
    <property type="entry name" value="HisK_dim/P_dom"/>
</dbReference>
<dbReference type="OrthoDB" id="5711294at2"/>
<dbReference type="InterPro" id="IPR005467">
    <property type="entry name" value="His_kinase_dom"/>
</dbReference>
<dbReference type="SMART" id="SM00388">
    <property type="entry name" value="HisKA"/>
    <property type="match status" value="1"/>
</dbReference>
<protein>
    <recommendedName>
        <fullName evidence="2">histidine kinase</fullName>
        <ecNumber evidence="2">2.7.13.3</ecNumber>
    </recommendedName>
</protein>
<dbReference type="SMART" id="SM00448">
    <property type="entry name" value="REC"/>
    <property type="match status" value="1"/>
</dbReference>
<dbReference type="GO" id="GO:0000155">
    <property type="term" value="F:phosphorelay sensor kinase activity"/>
    <property type="evidence" value="ECO:0007669"/>
    <property type="project" value="InterPro"/>
</dbReference>
<evidence type="ECO:0000256" key="3">
    <source>
        <dbReference type="ARBA" id="ARBA00022553"/>
    </source>
</evidence>
<feature type="transmembrane region" description="Helical" evidence="6">
    <location>
        <begin position="122"/>
        <end position="140"/>
    </location>
</feature>
<feature type="transmembrane region" description="Helical" evidence="6">
    <location>
        <begin position="94"/>
        <end position="116"/>
    </location>
</feature>
<dbReference type="PROSITE" id="PS50110">
    <property type="entry name" value="RESPONSE_REGULATORY"/>
    <property type="match status" value="2"/>
</dbReference>
<dbReference type="Pfam" id="PF00072">
    <property type="entry name" value="Response_reg"/>
    <property type="match status" value="1"/>
</dbReference>
<dbReference type="InterPro" id="IPR011006">
    <property type="entry name" value="CheY-like_superfamily"/>
</dbReference>
<dbReference type="SUPFAM" id="SSF47384">
    <property type="entry name" value="Homodimeric domain of signal transducing histidine kinase"/>
    <property type="match status" value="1"/>
</dbReference>
<feature type="domain" description="Histidine kinase" evidence="7">
    <location>
        <begin position="231"/>
        <end position="440"/>
    </location>
</feature>
<dbReference type="RefSeq" id="WP_123637081.1">
    <property type="nucleotide sequence ID" value="NZ_RJUK01000001.1"/>
</dbReference>
<dbReference type="CDD" id="cd17546">
    <property type="entry name" value="REC_hyHK_CKI1_RcsC-like"/>
    <property type="match status" value="1"/>
</dbReference>
<dbReference type="EMBL" id="RJUK01000001">
    <property type="protein sequence ID" value="ROQ19780.1"/>
    <property type="molecule type" value="Genomic_DNA"/>
</dbReference>
<evidence type="ECO:0000259" key="7">
    <source>
        <dbReference type="PROSITE" id="PS50109"/>
    </source>
</evidence>
<feature type="domain" description="Response regulatory" evidence="8">
    <location>
        <begin position="606"/>
        <end position="725"/>
    </location>
</feature>
<feature type="transmembrane region" description="Helical" evidence="6">
    <location>
        <begin position="56"/>
        <end position="74"/>
    </location>
</feature>
<reference evidence="9 10" key="1">
    <citation type="submission" date="2018-11" db="EMBL/GenBank/DDBJ databases">
        <title>Genomic Encyclopedia of Type Strains, Phase IV (KMG-IV): sequencing the most valuable type-strain genomes for metagenomic binning, comparative biology and taxonomic classification.</title>
        <authorList>
            <person name="Goeker M."/>
        </authorList>
    </citation>
    <scope>NUCLEOTIDE SEQUENCE [LARGE SCALE GENOMIC DNA]</scope>
    <source>
        <strain evidence="9 10">DSM 16974</strain>
    </source>
</reference>
<dbReference type="EC" id="2.7.13.3" evidence="2"/>
<dbReference type="Gene3D" id="3.40.50.2300">
    <property type="match status" value="2"/>
</dbReference>
<evidence type="ECO:0000256" key="5">
    <source>
        <dbReference type="PROSITE-ProRule" id="PRU00169"/>
    </source>
</evidence>
<keyword evidence="4" id="KW-0902">Two-component regulatory system</keyword>
<feature type="modified residue" description="4-aspartylphosphate" evidence="5">
    <location>
        <position position="655"/>
    </location>
</feature>
<proteinExistence type="predicted"/>
<evidence type="ECO:0000313" key="10">
    <source>
        <dbReference type="Proteomes" id="UP000273643"/>
    </source>
</evidence>
<feature type="domain" description="Response regulatory" evidence="8">
    <location>
        <begin position="457"/>
        <end position="581"/>
    </location>
</feature>
<keyword evidence="6" id="KW-0472">Membrane</keyword>
<dbReference type="PANTHER" id="PTHR45339">
    <property type="entry name" value="HYBRID SIGNAL TRANSDUCTION HISTIDINE KINASE J"/>
    <property type="match status" value="1"/>
</dbReference>
<comment type="caution">
    <text evidence="5">Lacks conserved residue(s) required for the propagation of feature annotation.</text>
</comment>
<keyword evidence="3 5" id="KW-0597">Phosphoprotein</keyword>
<keyword evidence="6" id="KW-1133">Transmembrane helix</keyword>
<dbReference type="Gene3D" id="1.10.287.130">
    <property type="match status" value="1"/>
</dbReference>
<evidence type="ECO:0000256" key="1">
    <source>
        <dbReference type="ARBA" id="ARBA00000085"/>
    </source>
</evidence>
<name>A0A3N1NZD6_9GAMM</name>
<keyword evidence="9" id="KW-0808">Transferase</keyword>
<dbReference type="InterPro" id="IPR036097">
    <property type="entry name" value="HisK_dim/P_sf"/>
</dbReference>
<evidence type="ECO:0000256" key="2">
    <source>
        <dbReference type="ARBA" id="ARBA00012438"/>
    </source>
</evidence>
<feature type="transmembrane region" description="Helical" evidence="6">
    <location>
        <begin position="33"/>
        <end position="50"/>
    </location>
</feature>
<organism evidence="9 10">
    <name type="scientific">Marinimicrobium koreense</name>
    <dbReference type="NCBI Taxonomy" id="306545"/>
    <lineage>
        <taxon>Bacteria</taxon>
        <taxon>Pseudomonadati</taxon>
        <taxon>Pseudomonadota</taxon>
        <taxon>Gammaproteobacteria</taxon>
        <taxon>Cellvibrionales</taxon>
        <taxon>Cellvibrionaceae</taxon>
        <taxon>Marinimicrobium</taxon>
    </lineage>
</organism>
<dbReference type="InterPro" id="IPR036890">
    <property type="entry name" value="HATPase_C_sf"/>
</dbReference>
<gene>
    <name evidence="9" type="ORF">EDC38_0368</name>
</gene>
<dbReference type="Pfam" id="PF02518">
    <property type="entry name" value="HATPase_c"/>
    <property type="match status" value="1"/>
</dbReference>
<keyword evidence="9" id="KW-0418">Kinase</keyword>
<dbReference type="PROSITE" id="PS50109">
    <property type="entry name" value="HIS_KIN"/>
    <property type="match status" value="1"/>
</dbReference>
<dbReference type="SUPFAM" id="SSF55874">
    <property type="entry name" value="ATPase domain of HSP90 chaperone/DNA topoisomerase II/histidine kinase"/>
    <property type="match status" value="1"/>
</dbReference>
<dbReference type="PANTHER" id="PTHR45339:SF1">
    <property type="entry name" value="HYBRID SIGNAL TRANSDUCTION HISTIDINE KINASE J"/>
    <property type="match status" value="1"/>
</dbReference>
<dbReference type="SUPFAM" id="SSF52172">
    <property type="entry name" value="CheY-like"/>
    <property type="match status" value="2"/>
</dbReference>
<keyword evidence="6" id="KW-0812">Transmembrane</keyword>
<comment type="catalytic activity">
    <reaction evidence="1">
        <text>ATP + protein L-histidine = ADP + protein N-phospho-L-histidine.</text>
        <dbReference type="EC" id="2.7.13.3"/>
    </reaction>
</comment>